<sequence>MFQCVLGVRIVNRMEFKDQEDAARLSSTSTNSVGHNGAGFLQRRHNREGEAGNRLPEETIGRASPQQRQFYETPLESFDLLLTGDGQRHQGLATGNLTNAHIRLRLIGDTETSEGRLGGGFCFQRTNERGKSKAMSSQLHTKGPGEGTSLKMPPMLKTNVRHILLVWLSSHIRHETLRGKMLHLERGESSFQYAVTAVCVCARVRVCVCVCFTVTDRLQFEQTDKEKTTNVPSPQTRLDYNTSVNIHIDVGFVSHHLLPHLYLQQTEKSSGHKHPEESDPVRVGRNRRHQARIHGTRRLMEEEEDDEEAGKNTRSTECDTAASARSEQKQRAVGGGRTEKK</sequence>
<evidence type="ECO:0000313" key="3">
    <source>
        <dbReference type="Proteomes" id="UP000246464"/>
    </source>
</evidence>
<feature type="region of interest" description="Disordered" evidence="1">
    <location>
        <begin position="19"/>
        <end position="58"/>
    </location>
</feature>
<feature type="compositionally biased region" description="Polar residues" evidence="1">
    <location>
        <begin position="25"/>
        <end position="34"/>
    </location>
</feature>
<dbReference type="EMBL" id="CP026248">
    <property type="protein sequence ID" value="AWP02372.1"/>
    <property type="molecule type" value="Genomic_DNA"/>
</dbReference>
<reference evidence="2 3" key="1">
    <citation type="submission" date="2017-12" db="EMBL/GenBank/DDBJ databases">
        <title>Integrating genomic resources of turbot (Scophthalmus maximus) in depth evaluation of genetic and physical mapping variation across individuals.</title>
        <authorList>
            <person name="Martinez P."/>
        </authorList>
    </citation>
    <scope>NUCLEOTIDE SEQUENCE [LARGE SCALE GENOMIC DNA]</scope>
</reference>
<keyword evidence="3" id="KW-1185">Reference proteome</keyword>
<gene>
    <name evidence="2" type="ORF">SMAX5B_005565</name>
</gene>
<name>A0A2U9BFD8_SCOMX</name>
<feature type="compositionally biased region" description="Basic and acidic residues" evidence="1">
    <location>
        <begin position="269"/>
        <end position="282"/>
    </location>
</feature>
<evidence type="ECO:0000313" key="2">
    <source>
        <dbReference type="EMBL" id="AWP02372.1"/>
    </source>
</evidence>
<accession>A0A2U9BFD8</accession>
<dbReference type="Proteomes" id="UP000246464">
    <property type="component" value="Chromosome 6"/>
</dbReference>
<feature type="region of interest" description="Disordered" evidence="1">
    <location>
        <begin position="266"/>
        <end position="341"/>
    </location>
</feature>
<feature type="compositionally biased region" description="Basic residues" evidence="1">
    <location>
        <begin position="284"/>
        <end position="297"/>
    </location>
</feature>
<protein>
    <submittedName>
        <fullName evidence="2">Uncharacterized protein</fullName>
    </submittedName>
</protein>
<feature type="compositionally biased region" description="Basic and acidic residues" evidence="1">
    <location>
        <begin position="47"/>
        <end position="58"/>
    </location>
</feature>
<organism evidence="2 3">
    <name type="scientific">Scophthalmus maximus</name>
    <name type="common">Turbot</name>
    <name type="synonym">Psetta maxima</name>
    <dbReference type="NCBI Taxonomy" id="52904"/>
    <lineage>
        <taxon>Eukaryota</taxon>
        <taxon>Metazoa</taxon>
        <taxon>Chordata</taxon>
        <taxon>Craniata</taxon>
        <taxon>Vertebrata</taxon>
        <taxon>Euteleostomi</taxon>
        <taxon>Actinopterygii</taxon>
        <taxon>Neopterygii</taxon>
        <taxon>Teleostei</taxon>
        <taxon>Neoteleostei</taxon>
        <taxon>Acanthomorphata</taxon>
        <taxon>Carangaria</taxon>
        <taxon>Pleuronectiformes</taxon>
        <taxon>Pleuronectoidei</taxon>
        <taxon>Scophthalmidae</taxon>
        <taxon>Scophthalmus</taxon>
    </lineage>
</organism>
<evidence type="ECO:0000256" key="1">
    <source>
        <dbReference type="SAM" id="MobiDB-lite"/>
    </source>
</evidence>
<proteinExistence type="predicted"/>
<dbReference type="AlphaFoldDB" id="A0A2U9BFD8"/>
<feature type="region of interest" description="Disordered" evidence="1">
    <location>
        <begin position="131"/>
        <end position="153"/>
    </location>
</feature>